<protein>
    <submittedName>
        <fullName evidence="10">Glycosyltransferase family 2 protein</fullName>
    </submittedName>
</protein>
<dbReference type="InterPro" id="IPR001173">
    <property type="entry name" value="Glyco_trans_2-like"/>
</dbReference>
<dbReference type="SUPFAM" id="SSF53448">
    <property type="entry name" value="Nucleotide-diphospho-sugar transferases"/>
    <property type="match status" value="1"/>
</dbReference>
<comment type="caution">
    <text evidence="10">The sequence shown here is derived from an EMBL/GenBank/DDBJ whole genome shotgun (WGS) entry which is preliminary data.</text>
</comment>
<evidence type="ECO:0000256" key="5">
    <source>
        <dbReference type="ARBA" id="ARBA00022985"/>
    </source>
</evidence>
<name>A0A934RQM1_9BACT</name>
<sequence length="327" mass="36587">MNELEASGSCEYSFVIPAYNEEETLFTLCEEISESASKFEIGEYEIIFVDDGSSDQTWNRIQALEKEHPRVVKGLRMRTNAGKANALAVGFRHAMGKFIFTLDADLQDNPSEMSKFIEKMNEGYDVVSGWKFDRKDPIDKTLPSKVFNSLTSLLSGIKIHDMNCGFKLYKREVIESIDLYGELHRFIPILANSVGFSVSEVKVEHRPRTHGVSKYGYKRFIRGSIDLMSVLTTTRYIARPAHLFGSIGGILGLLGFGVLSYLSILWCIGAGPIGNRPLFFLGILCVISSVQLISFGLLAELMTKQSNRPFVSALIRESVGIEKEKKV</sequence>
<evidence type="ECO:0000256" key="7">
    <source>
        <dbReference type="ARBA" id="ARBA00023136"/>
    </source>
</evidence>
<keyword evidence="1" id="KW-1003">Cell membrane</keyword>
<evidence type="ECO:0000256" key="1">
    <source>
        <dbReference type="ARBA" id="ARBA00022475"/>
    </source>
</evidence>
<dbReference type="AlphaFoldDB" id="A0A934RQM1"/>
<keyword evidence="7 8" id="KW-0472">Membrane</keyword>
<dbReference type="GO" id="GO:0005886">
    <property type="term" value="C:plasma membrane"/>
    <property type="evidence" value="ECO:0007669"/>
    <property type="project" value="TreeGrafter"/>
</dbReference>
<feature type="transmembrane region" description="Helical" evidence="8">
    <location>
        <begin position="243"/>
        <end position="266"/>
    </location>
</feature>
<dbReference type="Proteomes" id="UP000617628">
    <property type="component" value="Unassembled WGS sequence"/>
</dbReference>
<dbReference type="CDD" id="cd04187">
    <property type="entry name" value="DPM1_like_bac"/>
    <property type="match status" value="1"/>
</dbReference>
<dbReference type="RefSeq" id="WP_200353957.1">
    <property type="nucleotide sequence ID" value="NZ_JAENIL010000003.1"/>
</dbReference>
<evidence type="ECO:0000256" key="3">
    <source>
        <dbReference type="ARBA" id="ARBA00022679"/>
    </source>
</evidence>
<dbReference type="PANTHER" id="PTHR48090:SF3">
    <property type="entry name" value="UNDECAPRENYL-PHOSPHATE 4-DEOXY-4-FORMAMIDO-L-ARABINOSE TRANSFERASE"/>
    <property type="match status" value="1"/>
</dbReference>
<reference evidence="10" key="1">
    <citation type="submission" date="2021-01" db="EMBL/GenBank/DDBJ databases">
        <title>Modified the classification status of verrucomicrobia.</title>
        <authorList>
            <person name="Feng X."/>
        </authorList>
    </citation>
    <scope>NUCLEOTIDE SEQUENCE</scope>
    <source>
        <strain evidence="10">KCTC 13126</strain>
    </source>
</reference>
<evidence type="ECO:0000256" key="2">
    <source>
        <dbReference type="ARBA" id="ARBA00022676"/>
    </source>
</evidence>
<evidence type="ECO:0000313" key="10">
    <source>
        <dbReference type="EMBL" id="MBK1875740.1"/>
    </source>
</evidence>
<dbReference type="Gene3D" id="3.90.550.10">
    <property type="entry name" value="Spore Coat Polysaccharide Biosynthesis Protein SpsA, Chain A"/>
    <property type="match status" value="1"/>
</dbReference>
<dbReference type="InterPro" id="IPR050256">
    <property type="entry name" value="Glycosyltransferase_2"/>
</dbReference>
<feature type="transmembrane region" description="Helical" evidence="8">
    <location>
        <begin position="278"/>
        <end position="299"/>
    </location>
</feature>
<evidence type="ECO:0000256" key="8">
    <source>
        <dbReference type="SAM" id="Phobius"/>
    </source>
</evidence>
<dbReference type="InterPro" id="IPR029044">
    <property type="entry name" value="Nucleotide-diphossugar_trans"/>
</dbReference>
<dbReference type="GO" id="GO:0009103">
    <property type="term" value="P:lipopolysaccharide biosynthetic process"/>
    <property type="evidence" value="ECO:0007669"/>
    <property type="project" value="UniProtKB-KW"/>
</dbReference>
<dbReference type="GO" id="GO:0099621">
    <property type="term" value="F:undecaprenyl-phosphate 4-deoxy-4-formamido-L-arabinose transferase activity"/>
    <property type="evidence" value="ECO:0007669"/>
    <property type="project" value="TreeGrafter"/>
</dbReference>
<dbReference type="Pfam" id="PF00535">
    <property type="entry name" value="Glycos_transf_2"/>
    <property type="match status" value="1"/>
</dbReference>
<gene>
    <name evidence="10" type="ORF">JIN87_02610</name>
</gene>
<keyword evidence="6 8" id="KW-1133">Transmembrane helix</keyword>
<dbReference type="EMBL" id="JAENIL010000003">
    <property type="protein sequence ID" value="MBK1875740.1"/>
    <property type="molecule type" value="Genomic_DNA"/>
</dbReference>
<keyword evidence="4 8" id="KW-0812">Transmembrane</keyword>
<accession>A0A934RQM1</accession>
<evidence type="ECO:0000313" key="11">
    <source>
        <dbReference type="Proteomes" id="UP000617628"/>
    </source>
</evidence>
<organism evidence="10 11">
    <name type="scientific">Pelagicoccus mobilis</name>
    <dbReference type="NCBI Taxonomy" id="415221"/>
    <lineage>
        <taxon>Bacteria</taxon>
        <taxon>Pseudomonadati</taxon>
        <taxon>Verrucomicrobiota</taxon>
        <taxon>Opitutia</taxon>
        <taxon>Puniceicoccales</taxon>
        <taxon>Pelagicoccaceae</taxon>
        <taxon>Pelagicoccus</taxon>
    </lineage>
</organism>
<keyword evidence="11" id="KW-1185">Reference proteome</keyword>
<keyword evidence="5" id="KW-0448">Lipopolysaccharide biosynthesis</keyword>
<dbReference type="PANTHER" id="PTHR48090">
    <property type="entry name" value="UNDECAPRENYL-PHOSPHATE 4-DEOXY-4-FORMAMIDO-L-ARABINOSE TRANSFERASE-RELATED"/>
    <property type="match status" value="1"/>
</dbReference>
<keyword evidence="2" id="KW-0328">Glycosyltransferase</keyword>
<proteinExistence type="predicted"/>
<evidence type="ECO:0000259" key="9">
    <source>
        <dbReference type="Pfam" id="PF00535"/>
    </source>
</evidence>
<keyword evidence="3" id="KW-0808">Transferase</keyword>
<evidence type="ECO:0000256" key="6">
    <source>
        <dbReference type="ARBA" id="ARBA00022989"/>
    </source>
</evidence>
<evidence type="ECO:0000256" key="4">
    <source>
        <dbReference type="ARBA" id="ARBA00022692"/>
    </source>
</evidence>
<feature type="domain" description="Glycosyltransferase 2-like" evidence="9">
    <location>
        <begin position="13"/>
        <end position="176"/>
    </location>
</feature>